<evidence type="ECO:0000313" key="7">
    <source>
        <dbReference type="Proteomes" id="UP000039324"/>
    </source>
</evidence>
<keyword evidence="3" id="KW-0539">Nucleus</keyword>
<feature type="region of interest" description="Disordered" evidence="4">
    <location>
        <begin position="368"/>
        <end position="395"/>
    </location>
</feature>
<evidence type="ECO:0000313" key="6">
    <source>
        <dbReference type="EMBL" id="SPQ97764.1"/>
    </source>
</evidence>
<dbReference type="AlphaFoldDB" id="A0A0G4IQF9"/>
<dbReference type="PANTHER" id="PTHR14152:SF5">
    <property type="entry name" value="U4_U6.U5 TRI-SNRNP-ASSOCIATED PROTEIN 1"/>
    <property type="match status" value="1"/>
</dbReference>
<dbReference type="InterPro" id="IPR005011">
    <property type="entry name" value="SNU66/SART1"/>
</dbReference>
<accession>A0A0G4IQF9</accession>
<dbReference type="Proteomes" id="UP000039324">
    <property type="component" value="Unassembled WGS sequence"/>
</dbReference>
<evidence type="ECO:0000256" key="3">
    <source>
        <dbReference type="ARBA" id="ARBA00023242"/>
    </source>
</evidence>
<feature type="region of interest" description="Disordered" evidence="4">
    <location>
        <begin position="457"/>
        <end position="488"/>
    </location>
</feature>
<organism evidence="5 7">
    <name type="scientific">Plasmodiophora brassicae</name>
    <name type="common">Clubroot disease agent</name>
    <dbReference type="NCBI Taxonomy" id="37360"/>
    <lineage>
        <taxon>Eukaryota</taxon>
        <taxon>Sar</taxon>
        <taxon>Rhizaria</taxon>
        <taxon>Endomyxa</taxon>
        <taxon>Phytomyxea</taxon>
        <taxon>Plasmodiophorida</taxon>
        <taxon>Plasmodiophoridae</taxon>
        <taxon>Plasmodiophora</taxon>
    </lineage>
</organism>
<evidence type="ECO:0008006" key="9">
    <source>
        <dbReference type="Google" id="ProtNLM"/>
    </source>
</evidence>
<keyword evidence="6" id="KW-0496">Mitochondrion</keyword>
<evidence type="ECO:0000256" key="1">
    <source>
        <dbReference type="ARBA" id="ARBA00004123"/>
    </source>
</evidence>
<feature type="region of interest" description="Disordered" evidence="4">
    <location>
        <begin position="15"/>
        <end position="54"/>
    </location>
</feature>
<dbReference type="OMA" id="KRRDYTG"/>
<protein>
    <recommendedName>
        <fullName evidence="9">SART-1 family protein</fullName>
    </recommendedName>
</protein>
<feature type="compositionally biased region" description="Basic and acidic residues" evidence="4">
    <location>
        <begin position="26"/>
        <end position="54"/>
    </location>
</feature>
<comment type="similarity">
    <text evidence="2">Belongs to the SNU66/SART1 family.</text>
</comment>
<keyword evidence="7" id="KW-1185">Reference proteome</keyword>
<dbReference type="EMBL" id="CDSF01000079">
    <property type="protein sequence ID" value="CEO97452.1"/>
    <property type="molecule type" value="Genomic_DNA"/>
</dbReference>
<feature type="compositionally biased region" description="Polar residues" evidence="4">
    <location>
        <begin position="385"/>
        <end position="395"/>
    </location>
</feature>
<gene>
    <name evidence="5" type="ORF">PBRA_000797</name>
    <name evidence="6" type="ORF">PLBR_LOCUS4979</name>
</gene>
<dbReference type="Proteomes" id="UP000290189">
    <property type="component" value="Unassembled WGS sequence"/>
</dbReference>
<dbReference type="EMBL" id="OVEO01000008">
    <property type="protein sequence ID" value="SPQ97764.1"/>
    <property type="molecule type" value="Genomic_DNA"/>
</dbReference>
<geneLocation type="mitochondrion" evidence="6"/>
<dbReference type="GO" id="GO:0000481">
    <property type="term" value="P:maturation of 5S rRNA"/>
    <property type="evidence" value="ECO:0007669"/>
    <property type="project" value="TreeGrafter"/>
</dbReference>
<reference evidence="5 7" key="1">
    <citation type="submission" date="2015-02" db="EMBL/GenBank/DDBJ databases">
        <authorList>
            <person name="Chooi Y.-H."/>
        </authorList>
    </citation>
    <scope>NUCLEOTIDE SEQUENCE [LARGE SCALE GENOMIC DNA]</scope>
    <source>
        <strain evidence="5">E3</strain>
    </source>
</reference>
<dbReference type="GO" id="GO:0046540">
    <property type="term" value="C:U4/U6 x U5 tri-snRNP complex"/>
    <property type="evidence" value="ECO:0007669"/>
    <property type="project" value="TreeGrafter"/>
</dbReference>
<dbReference type="GO" id="GO:0045292">
    <property type="term" value="P:mRNA cis splicing, via spliceosome"/>
    <property type="evidence" value="ECO:0007669"/>
    <property type="project" value="TreeGrafter"/>
</dbReference>
<dbReference type="STRING" id="37360.A0A0G4IQF9"/>
<dbReference type="PANTHER" id="PTHR14152">
    <property type="entry name" value="SQUAMOUS CELL CARCINOMA ANTIGEN RECOGNISED BY CYTOTOXIC T LYMPHOCYTES"/>
    <property type="match status" value="1"/>
</dbReference>
<evidence type="ECO:0000313" key="8">
    <source>
        <dbReference type="Proteomes" id="UP000290189"/>
    </source>
</evidence>
<dbReference type="Pfam" id="PF03343">
    <property type="entry name" value="SART-1"/>
    <property type="match status" value="2"/>
</dbReference>
<proteinExistence type="inferred from homology"/>
<comment type="subcellular location">
    <subcellularLocation>
        <location evidence="1">Nucleus</location>
    </subcellularLocation>
</comment>
<evidence type="ECO:0000256" key="2">
    <source>
        <dbReference type="ARBA" id="ARBA00006076"/>
    </source>
</evidence>
<reference evidence="6 8" key="2">
    <citation type="submission" date="2018-03" db="EMBL/GenBank/DDBJ databases">
        <authorList>
            <person name="Fogelqvist J."/>
        </authorList>
    </citation>
    <scope>NUCLEOTIDE SEQUENCE [LARGE SCALE GENOMIC DNA]</scope>
</reference>
<evidence type="ECO:0000313" key="5">
    <source>
        <dbReference type="EMBL" id="CEO97452.1"/>
    </source>
</evidence>
<name>A0A0G4IQF9_PLABS</name>
<feature type="compositionally biased region" description="Acidic residues" evidence="4">
    <location>
        <begin position="478"/>
        <end position="488"/>
    </location>
</feature>
<feature type="region of interest" description="Disordered" evidence="4">
    <location>
        <begin position="103"/>
        <end position="132"/>
    </location>
</feature>
<dbReference type="OrthoDB" id="5583at2759"/>
<evidence type="ECO:0000256" key="4">
    <source>
        <dbReference type="SAM" id="MobiDB-lite"/>
    </source>
</evidence>
<sequence>MASSAKSLSLAETNAMRAQLGMEPLSGDRDDAEAQEREEVAAARAVDEERRRKADLDEAAAKILAHKEERLYNASIQGASIADEYDASVSAADWVKNIKAKGTPAVRASAAPKRSRPVSTGPPAELRVRHDADEFAEGETVVLTLKDRRIGEGDDDAEDELENLDLVASKAVERNKARKAKKPRVGDEDDIDASRGVLQKYDEVKDELDAKRGGIRITAATNVVADRDRAIRAKLDNSKPAAKVAYDANVPAAAPSSDYYSKDEVVAFKKPSKKKKAAKSSARAKLVLDDEPVLGPSADHGSRGAVRTTVLARIDAANAELAARRERFQAAMQKSDARSHQLVDGLVFEQDLDDPELQISLAKARRVAQRKNDEQAEEQLPARRSQPTAKISAASNPADIETVAFSATSEFMTNLRVSTEELKERHRPVRKEVQVENGMHPEEHAPKEAVAMDVGGHDEEDMDVDGPQPKAPSQETAGSDEEEDTEEEIDHDEIKFMDDVAHASRGVSDALRLIRSRGLTRETKPILIAGRSHDARREEYKDPAPHIRLDRVDEFGRPMTAKEAFRELSYVFHGHAPGAKKREKLLKEMQQQIKAQHAVSGDAISSSERLRDATSKVGRHYAVMDSKSGAFGAVATEKLSIDTDASKEVKQEPDSSVHRV</sequence>